<organism evidence="1 2">
    <name type="scientific">Defluviimonas salinarum</name>
    <dbReference type="NCBI Taxonomy" id="2992147"/>
    <lineage>
        <taxon>Bacteria</taxon>
        <taxon>Pseudomonadati</taxon>
        <taxon>Pseudomonadota</taxon>
        <taxon>Alphaproteobacteria</taxon>
        <taxon>Rhodobacterales</taxon>
        <taxon>Paracoccaceae</taxon>
        <taxon>Albidovulum</taxon>
    </lineage>
</organism>
<reference evidence="1 2" key="1">
    <citation type="submission" date="2022-10" db="EMBL/GenBank/DDBJ databases">
        <title>Defluviimonas sp. CAU 1641 isolated from mud.</title>
        <authorList>
            <person name="Kim W."/>
        </authorList>
    </citation>
    <scope>NUCLEOTIDE SEQUENCE [LARGE SCALE GENOMIC DNA]</scope>
    <source>
        <strain evidence="1 2">CAU 1641</strain>
    </source>
</reference>
<dbReference type="RefSeq" id="WP_264773588.1">
    <property type="nucleotide sequence ID" value="NZ_JAPDOG010000040.1"/>
</dbReference>
<proteinExistence type="predicted"/>
<dbReference type="EMBL" id="JAPDOG010000040">
    <property type="protein sequence ID" value="MCW3784344.1"/>
    <property type="molecule type" value="Genomic_DNA"/>
</dbReference>
<protein>
    <submittedName>
        <fullName evidence="1">Uncharacterized protein</fullName>
    </submittedName>
</protein>
<evidence type="ECO:0000313" key="2">
    <source>
        <dbReference type="Proteomes" id="UP001207582"/>
    </source>
</evidence>
<evidence type="ECO:0000313" key="1">
    <source>
        <dbReference type="EMBL" id="MCW3784344.1"/>
    </source>
</evidence>
<sequence length="117" mass="13014">MKPNNTPPRNAQRIYRVGDLPKDRSPAQYRITRRDGETVTANLRKRRRQILDLLMQGPVYCASPVRISDIVCILKHECGLDVETVFYPGDKEAGAGDFGVYFLHSAVARLDGVGVAA</sequence>
<keyword evidence="2" id="KW-1185">Reference proteome</keyword>
<comment type="caution">
    <text evidence="1">The sequence shown here is derived from an EMBL/GenBank/DDBJ whole genome shotgun (WGS) entry which is preliminary data.</text>
</comment>
<gene>
    <name evidence="1" type="ORF">OM960_22725</name>
</gene>
<dbReference type="Proteomes" id="UP001207582">
    <property type="component" value="Unassembled WGS sequence"/>
</dbReference>
<name>A0ABT3JAB5_9RHOB</name>
<accession>A0ABT3JAB5</accession>